<evidence type="ECO:0000256" key="5">
    <source>
        <dbReference type="ARBA" id="ARBA00023237"/>
    </source>
</evidence>
<keyword evidence="4" id="KW-0472">Membrane</keyword>
<comment type="subcellular location">
    <subcellularLocation>
        <location evidence="1">Cell outer membrane</location>
    </subcellularLocation>
</comment>
<dbReference type="InterPro" id="IPR012944">
    <property type="entry name" value="SusD_RagB_dom"/>
</dbReference>
<gene>
    <name evidence="7" type="ORF">EDD80_101246</name>
</gene>
<comment type="similarity">
    <text evidence="2">Belongs to the SusD family.</text>
</comment>
<sequence length="192" mass="21524">MSLKGTFVAKELALFREVKAGSAPAFKLLFLRYHEKLHAFVLALSSDPFLAEKYSQVTGPDKGVILEIRRERSIELVMEGFRWDDIMRWKAGQLLVRPFNGEYFPGPGSYDLDGDANNDLVLYTGDKPAGTPGVQYLELGSDITLENGTSGGKIIVNPNITKVFNEDRDYLYPIPTEELLLNPNLDQNPGWQ</sequence>
<dbReference type="OrthoDB" id="629561at2"/>
<evidence type="ECO:0000256" key="3">
    <source>
        <dbReference type="ARBA" id="ARBA00022729"/>
    </source>
</evidence>
<dbReference type="RefSeq" id="WP_132127513.1">
    <property type="nucleotide sequence ID" value="NZ_CP042432.1"/>
</dbReference>
<dbReference type="GO" id="GO:0009279">
    <property type="term" value="C:cell outer membrane"/>
    <property type="evidence" value="ECO:0007669"/>
    <property type="project" value="UniProtKB-SubCell"/>
</dbReference>
<proteinExistence type="inferred from homology"/>
<dbReference type="Gene3D" id="1.25.40.390">
    <property type="match status" value="1"/>
</dbReference>
<dbReference type="InterPro" id="IPR011990">
    <property type="entry name" value="TPR-like_helical_dom_sf"/>
</dbReference>
<evidence type="ECO:0000259" key="6">
    <source>
        <dbReference type="Pfam" id="PF07980"/>
    </source>
</evidence>
<evidence type="ECO:0000256" key="1">
    <source>
        <dbReference type="ARBA" id="ARBA00004442"/>
    </source>
</evidence>
<keyword evidence="5" id="KW-0998">Cell outer membrane</keyword>
<keyword evidence="3" id="KW-0732">Signal</keyword>
<evidence type="ECO:0000313" key="8">
    <source>
        <dbReference type="Proteomes" id="UP000295807"/>
    </source>
</evidence>
<accession>A0A4R3KX90</accession>
<name>A0A4R3KX90_9SPHI</name>
<dbReference type="SUPFAM" id="SSF48452">
    <property type="entry name" value="TPR-like"/>
    <property type="match status" value="1"/>
</dbReference>
<dbReference type="Pfam" id="PF07980">
    <property type="entry name" value="SusD_RagB"/>
    <property type="match status" value="1"/>
</dbReference>
<dbReference type="AlphaFoldDB" id="A0A4R3KX90"/>
<organism evidence="7 8">
    <name type="scientific">Anseongella ginsenosidimutans</name>
    <dbReference type="NCBI Taxonomy" id="496056"/>
    <lineage>
        <taxon>Bacteria</taxon>
        <taxon>Pseudomonadati</taxon>
        <taxon>Bacteroidota</taxon>
        <taxon>Sphingobacteriia</taxon>
        <taxon>Sphingobacteriales</taxon>
        <taxon>Sphingobacteriaceae</taxon>
        <taxon>Anseongella</taxon>
    </lineage>
</organism>
<keyword evidence="8" id="KW-1185">Reference proteome</keyword>
<dbReference type="EMBL" id="SMAD01000001">
    <property type="protein sequence ID" value="TCS90048.1"/>
    <property type="molecule type" value="Genomic_DNA"/>
</dbReference>
<dbReference type="Proteomes" id="UP000295807">
    <property type="component" value="Unassembled WGS sequence"/>
</dbReference>
<feature type="domain" description="RagB/SusD" evidence="6">
    <location>
        <begin position="61"/>
        <end position="191"/>
    </location>
</feature>
<reference evidence="7 8" key="1">
    <citation type="submission" date="2019-03" db="EMBL/GenBank/DDBJ databases">
        <title>Genomic Encyclopedia of Type Strains, Phase IV (KMG-IV): sequencing the most valuable type-strain genomes for metagenomic binning, comparative biology and taxonomic classification.</title>
        <authorList>
            <person name="Goeker M."/>
        </authorList>
    </citation>
    <scope>NUCLEOTIDE SEQUENCE [LARGE SCALE GENOMIC DNA]</scope>
    <source>
        <strain evidence="7 8">DSM 21100</strain>
    </source>
</reference>
<evidence type="ECO:0000256" key="2">
    <source>
        <dbReference type="ARBA" id="ARBA00006275"/>
    </source>
</evidence>
<evidence type="ECO:0000256" key="4">
    <source>
        <dbReference type="ARBA" id="ARBA00023136"/>
    </source>
</evidence>
<evidence type="ECO:0000313" key="7">
    <source>
        <dbReference type="EMBL" id="TCS90048.1"/>
    </source>
</evidence>
<protein>
    <submittedName>
        <fullName evidence="7">SusD-like starch-binding protein associating with outer membrane</fullName>
    </submittedName>
</protein>
<comment type="caution">
    <text evidence="7">The sequence shown here is derived from an EMBL/GenBank/DDBJ whole genome shotgun (WGS) entry which is preliminary data.</text>
</comment>